<evidence type="ECO:0000313" key="2">
    <source>
        <dbReference type="Proteomes" id="UP000325313"/>
    </source>
</evidence>
<sequence length="166" mass="18844">MGRRAWLNIQHIFKKRSSDQALRGEDKMSEQTRQVSDDSCFVGPITSLQLLSSTLNDRLLLVGSGSFLSVFSLAACSSRNPEPVLYRKLLAADRIHHIKPLEYHREQPEEERRAESPFVCAGGREFAICSIECLAEVDAEDRETTHPSRMIVLITPFCFLPIYFAE</sequence>
<dbReference type="Proteomes" id="UP000325313">
    <property type="component" value="Unassembled WGS sequence"/>
</dbReference>
<proteinExistence type="predicted"/>
<reference evidence="1 2" key="1">
    <citation type="submission" date="2019-05" db="EMBL/GenBank/DDBJ databases">
        <title>Emergence of the Ug99 lineage of the wheat stem rust pathogen through somatic hybridization.</title>
        <authorList>
            <person name="Li F."/>
            <person name="Upadhyaya N.M."/>
            <person name="Sperschneider J."/>
            <person name="Matny O."/>
            <person name="Nguyen-Phuc H."/>
            <person name="Mago R."/>
            <person name="Raley C."/>
            <person name="Miller M.E."/>
            <person name="Silverstein K.A.T."/>
            <person name="Henningsen E."/>
            <person name="Hirsch C.D."/>
            <person name="Visser B."/>
            <person name="Pretorius Z.A."/>
            <person name="Steffenson B.J."/>
            <person name="Schwessinger B."/>
            <person name="Dodds P.N."/>
            <person name="Figueroa M."/>
        </authorList>
    </citation>
    <scope>NUCLEOTIDE SEQUENCE [LARGE SCALE GENOMIC DNA]</scope>
    <source>
        <strain evidence="1 2">Ug99</strain>
    </source>
</reference>
<protein>
    <submittedName>
        <fullName evidence="1">Uncharacterized protein</fullName>
    </submittedName>
</protein>
<accession>A0A5B0QGR4</accession>
<gene>
    <name evidence="1" type="ORF">PGTUg99_010897</name>
</gene>
<name>A0A5B0QGR4_PUCGR</name>
<organism evidence="1 2">
    <name type="scientific">Puccinia graminis f. sp. tritici</name>
    <dbReference type="NCBI Taxonomy" id="56615"/>
    <lineage>
        <taxon>Eukaryota</taxon>
        <taxon>Fungi</taxon>
        <taxon>Dikarya</taxon>
        <taxon>Basidiomycota</taxon>
        <taxon>Pucciniomycotina</taxon>
        <taxon>Pucciniomycetes</taxon>
        <taxon>Pucciniales</taxon>
        <taxon>Pucciniaceae</taxon>
        <taxon>Puccinia</taxon>
    </lineage>
</organism>
<dbReference type="EMBL" id="VDEP01000282">
    <property type="protein sequence ID" value="KAA1112154.1"/>
    <property type="molecule type" value="Genomic_DNA"/>
</dbReference>
<dbReference type="AlphaFoldDB" id="A0A5B0QGR4"/>
<evidence type="ECO:0000313" key="1">
    <source>
        <dbReference type="EMBL" id="KAA1112154.1"/>
    </source>
</evidence>
<comment type="caution">
    <text evidence="1">The sequence shown here is derived from an EMBL/GenBank/DDBJ whole genome shotgun (WGS) entry which is preliminary data.</text>
</comment>